<dbReference type="Proteomes" id="UP001295423">
    <property type="component" value="Unassembled WGS sequence"/>
</dbReference>
<reference evidence="3" key="1">
    <citation type="submission" date="2023-08" db="EMBL/GenBank/DDBJ databases">
        <authorList>
            <person name="Audoor S."/>
            <person name="Bilcke G."/>
        </authorList>
    </citation>
    <scope>NUCLEOTIDE SEQUENCE</scope>
</reference>
<sequence length="272" mass="30604">MVAFIPALALWTVGALIAAQFLKPRLPAYSFGIKSMWPAWGGRAKLGADVWLRNDNYVPIDIYALACDVYYPDWQGGLNHIGHVHDTQKVELEAAALACRGGDANAVNDEECVEPKKQPLWKIQPRSDFEKDDHVYLQPVSIGFGALTSLLYDMFWQYGIVYVPSSMTVQVKANNKIRVTMSILCDNELNVWTLKLVGTTCEIDTLMMGWSDMPGQVERLRTKTIDGHQPHPNIDTRNSSIVGKKPEPPNFHDEYEKAHKKTSWKDVPLFGS</sequence>
<evidence type="ECO:0000313" key="4">
    <source>
        <dbReference type="Proteomes" id="UP001295423"/>
    </source>
</evidence>
<feature type="region of interest" description="Disordered" evidence="1">
    <location>
        <begin position="225"/>
        <end position="272"/>
    </location>
</feature>
<comment type="caution">
    <text evidence="3">The sequence shown here is derived from an EMBL/GenBank/DDBJ whole genome shotgun (WGS) entry which is preliminary data.</text>
</comment>
<dbReference type="EMBL" id="CAKOGP040002091">
    <property type="protein sequence ID" value="CAJ1961697.1"/>
    <property type="molecule type" value="Genomic_DNA"/>
</dbReference>
<evidence type="ECO:0000256" key="2">
    <source>
        <dbReference type="SAM" id="SignalP"/>
    </source>
</evidence>
<feature type="compositionally biased region" description="Basic and acidic residues" evidence="1">
    <location>
        <begin position="244"/>
        <end position="257"/>
    </location>
</feature>
<name>A0AAD2JLI6_9STRA</name>
<feature type="chain" id="PRO_5042249957" evidence="2">
    <location>
        <begin position="19"/>
        <end position="272"/>
    </location>
</feature>
<gene>
    <name evidence="3" type="ORF">CYCCA115_LOCUS19326</name>
</gene>
<dbReference type="AlphaFoldDB" id="A0AAD2JLI6"/>
<organism evidence="3 4">
    <name type="scientific">Cylindrotheca closterium</name>
    <dbReference type="NCBI Taxonomy" id="2856"/>
    <lineage>
        <taxon>Eukaryota</taxon>
        <taxon>Sar</taxon>
        <taxon>Stramenopiles</taxon>
        <taxon>Ochrophyta</taxon>
        <taxon>Bacillariophyta</taxon>
        <taxon>Bacillariophyceae</taxon>
        <taxon>Bacillariophycidae</taxon>
        <taxon>Bacillariales</taxon>
        <taxon>Bacillariaceae</taxon>
        <taxon>Cylindrotheca</taxon>
    </lineage>
</organism>
<evidence type="ECO:0000256" key="1">
    <source>
        <dbReference type="SAM" id="MobiDB-lite"/>
    </source>
</evidence>
<accession>A0AAD2JLI6</accession>
<keyword evidence="4" id="KW-1185">Reference proteome</keyword>
<evidence type="ECO:0000313" key="3">
    <source>
        <dbReference type="EMBL" id="CAJ1961697.1"/>
    </source>
</evidence>
<feature type="signal peptide" evidence="2">
    <location>
        <begin position="1"/>
        <end position="18"/>
    </location>
</feature>
<protein>
    <submittedName>
        <fullName evidence="3">Uncharacterized protein</fullName>
    </submittedName>
</protein>
<keyword evidence="2" id="KW-0732">Signal</keyword>
<proteinExistence type="predicted"/>